<evidence type="ECO:0000256" key="1">
    <source>
        <dbReference type="SAM" id="MobiDB-lite"/>
    </source>
</evidence>
<protein>
    <submittedName>
        <fullName evidence="4">Uncharacterized protein</fullName>
    </submittedName>
</protein>
<name>A0A7I8JE71_SPIIN</name>
<feature type="region of interest" description="Disordered" evidence="1">
    <location>
        <begin position="104"/>
        <end position="216"/>
    </location>
</feature>
<dbReference type="PANTHER" id="PTHR31928">
    <property type="entry name" value="EXPRESSED PROTEIN"/>
    <property type="match status" value="1"/>
</dbReference>
<proteinExistence type="predicted"/>
<dbReference type="EMBL" id="LR743598">
    <property type="protein sequence ID" value="CAA2629206.1"/>
    <property type="molecule type" value="Genomic_DNA"/>
</dbReference>
<dbReference type="InterPro" id="IPR049172">
    <property type="entry name" value="DUF6857_pln"/>
</dbReference>
<gene>
    <name evidence="4" type="ORF">SI7747_11014844</name>
</gene>
<accession>A0A7I8JE71</accession>
<evidence type="ECO:0000259" key="2">
    <source>
        <dbReference type="Pfam" id="PF06075"/>
    </source>
</evidence>
<keyword evidence="5" id="KW-1185">Reference proteome</keyword>
<feature type="compositionally biased region" description="Basic and acidic residues" evidence="1">
    <location>
        <begin position="180"/>
        <end position="199"/>
    </location>
</feature>
<dbReference type="AlphaFoldDB" id="A0A7I8JE71"/>
<evidence type="ECO:0000313" key="4">
    <source>
        <dbReference type="EMBL" id="CAA2629206.1"/>
    </source>
</evidence>
<dbReference type="EMBL" id="CACRZD030000011">
    <property type="protein sequence ID" value="CAA6668450.1"/>
    <property type="molecule type" value="Genomic_DNA"/>
</dbReference>
<dbReference type="InterPro" id="IPR048297">
    <property type="entry name" value="DUF936_dom_pln"/>
</dbReference>
<dbReference type="Pfam" id="PF06075">
    <property type="entry name" value="DUF936"/>
    <property type="match status" value="1"/>
</dbReference>
<dbReference type="Proteomes" id="UP001189122">
    <property type="component" value="Unassembled WGS sequence"/>
</dbReference>
<feature type="region of interest" description="Disordered" evidence="1">
    <location>
        <begin position="541"/>
        <end position="565"/>
    </location>
</feature>
<organism evidence="4">
    <name type="scientific">Spirodela intermedia</name>
    <name type="common">Intermediate duckweed</name>
    <dbReference type="NCBI Taxonomy" id="51605"/>
    <lineage>
        <taxon>Eukaryota</taxon>
        <taxon>Viridiplantae</taxon>
        <taxon>Streptophyta</taxon>
        <taxon>Embryophyta</taxon>
        <taxon>Tracheophyta</taxon>
        <taxon>Spermatophyta</taxon>
        <taxon>Magnoliopsida</taxon>
        <taxon>Liliopsida</taxon>
        <taxon>Araceae</taxon>
        <taxon>Lemnoideae</taxon>
        <taxon>Spirodela</taxon>
    </lineage>
</organism>
<dbReference type="InterPro" id="IPR010341">
    <property type="entry name" value="DUF936_pln"/>
</dbReference>
<feature type="domain" description="DUF936" evidence="2">
    <location>
        <begin position="4"/>
        <end position="119"/>
    </location>
</feature>
<evidence type="ECO:0000259" key="3">
    <source>
        <dbReference type="Pfam" id="PF21647"/>
    </source>
</evidence>
<reference evidence="4 5" key="1">
    <citation type="submission" date="2019-12" db="EMBL/GenBank/DDBJ databases">
        <authorList>
            <person name="Scholz U."/>
            <person name="Mascher M."/>
            <person name="Fiebig A."/>
        </authorList>
    </citation>
    <scope>NUCLEOTIDE SEQUENCE</scope>
</reference>
<dbReference type="PANTHER" id="PTHR31928:SF4">
    <property type="entry name" value="OS08G0541500 PROTEIN"/>
    <property type="match status" value="1"/>
</dbReference>
<dbReference type="Pfam" id="PF21647">
    <property type="entry name" value="DUF6857"/>
    <property type="match status" value="1"/>
</dbReference>
<sequence length="565" mass="59451">MATLVPGVLLKLLQHMNTDVKVAGEHRSSLLQVISILPALAGGDLFPNQGFYLKVSDSSHATYVSLPDEHDDLILSDKIQLGQFIYVDRIEAASPVPILRGVRTVPGRHPCVGSPEDVAATRPRGGFPNAEKSSPLSPLTGGFKVGNGDPPPSEKEKSRLGDQTAPPDRRRGNVGGASGEPEKPARPPSLVEKKKKDPESASNGIPSNLVKFNHNNRRLTDGSTSWAQLPPALSRLGKEVSRRRDSAQLAAVQAMQEASAAENLIRCLSIYAELSSSAREEDPQSTVEQFLSLYAGLTQAGLVADSMLKTLPSEDGREEPVEPPFSEELLKAAADSQKHATSWVRAALATDLSGFTVFRRSSANCTAGAVGAASAAPLVILDGSSKMPASGGPPVKTRLPRLPIAGGGSTTMLRGKPKASAAAALVNSPLPEWDRGEGLEEVAELARSLRVESRDWFLGFVDRFLNGRVASMLSQLKRVNDWLEEVGRPMAAGEEVGSAGGGSSTEGSQVPPEMIDRLRKKIYDYLLTHVESAAVALGAGGGGGGGGGVSATPAGSGGSERHSRR</sequence>
<feature type="domain" description="DUF6857" evidence="3">
    <location>
        <begin position="215"/>
        <end position="536"/>
    </location>
</feature>
<evidence type="ECO:0000313" key="5">
    <source>
        <dbReference type="Proteomes" id="UP001189122"/>
    </source>
</evidence>